<dbReference type="FunFam" id="1.10.287.950:FF:000001">
    <property type="entry name" value="Methyl-accepting chemotaxis sensory transducer"/>
    <property type="match status" value="1"/>
</dbReference>
<dbReference type="CDD" id="cd11386">
    <property type="entry name" value="MCP_signal"/>
    <property type="match status" value="1"/>
</dbReference>
<comment type="similarity">
    <text evidence="10">Belongs to the methyl-accepting chemotaxis (MCP) protein family.</text>
</comment>
<evidence type="ECO:0000259" key="14">
    <source>
        <dbReference type="PROSITE" id="PS50112"/>
    </source>
</evidence>
<dbReference type="PANTHER" id="PTHR32089">
    <property type="entry name" value="METHYL-ACCEPTING CHEMOTAXIS PROTEIN MCPB"/>
    <property type="match status" value="1"/>
</dbReference>
<keyword evidence="2" id="KW-1003">Cell membrane</keyword>
<keyword evidence="6 12" id="KW-0812">Transmembrane</keyword>
<evidence type="ECO:0000256" key="1">
    <source>
        <dbReference type="ARBA" id="ARBA00004429"/>
    </source>
</evidence>
<evidence type="ECO:0000256" key="10">
    <source>
        <dbReference type="ARBA" id="ARBA00029447"/>
    </source>
</evidence>
<dbReference type="EMBL" id="JMQN01000047">
    <property type="protein sequence ID" value="KEA62618.1"/>
    <property type="molecule type" value="Genomic_DNA"/>
</dbReference>
<dbReference type="AlphaFoldDB" id="A0A081FVR3"/>
<evidence type="ECO:0000259" key="13">
    <source>
        <dbReference type="PROSITE" id="PS50111"/>
    </source>
</evidence>
<dbReference type="InterPro" id="IPR004090">
    <property type="entry name" value="Chemotax_Me-accpt_rcpt"/>
</dbReference>
<dbReference type="Gene3D" id="3.30.450.20">
    <property type="entry name" value="PAS domain"/>
    <property type="match status" value="1"/>
</dbReference>
<dbReference type="InterPro" id="IPR000014">
    <property type="entry name" value="PAS"/>
</dbReference>
<dbReference type="FunFam" id="3.30.450.20:FF:000046">
    <property type="entry name" value="Aerotaxis sensor receptor"/>
    <property type="match status" value="1"/>
</dbReference>
<dbReference type="CDD" id="cd00130">
    <property type="entry name" value="PAS"/>
    <property type="match status" value="1"/>
</dbReference>
<dbReference type="InterPro" id="IPR013655">
    <property type="entry name" value="PAS_fold_3"/>
</dbReference>
<evidence type="ECO:0000256" key="9">
    <source>
        <dbReference type="ARBA" id="ARBA00023224"/>
    </source>
</evidence>
<feature type="transmembrane region" description="Helical" evidence="12">
    <location>
        <begin position="154"/>
        <end position="172"/>
    </location>
</feature>
<dbReference type="PANTHER" id="PTHR32089:SF74">
    <property type="entry name" value="METHYL-ACCEPTING CHEMOTAXIS PROTEIN AER"/>
    <property type="match status" value="1"/>
</dbReference>
<feature type="transmembrane region" description="Helical" evidence="12">
    <location>
        <begin position="178"/>
        <end position="198"/>
    </location>
</feature>
<dbReference type="OrthoDB" id="5675566at2"/>
<dbReference type="PATRIC" id="fig|1232683.4.peg.3040"/>
<dbReference type="RefSeq" id="WP_036190118.1">
    <property type="nucleotide sequence ID" value="NZ_JMQN01000047.1"/>
</dbReference>
<accession>A0A081FVR3</accession>
<dbReference type="SMART" id="SM00283">
    <property type="entry name" value="MA"/>
    <property type="match status" value="1"/>
</dbReference>
<dbReference type="SUPFAM" id="SSF58104">
    <property type="entry name" value="Methyl-accepting chemotaxis protein (MCP) signaling domain"/>
    <property type="match status" value="1"/>
</dbReference>
<dbReference type="Proteomes" id="UP000028252">
    <property type="component" value="Unassembled WGS sequence"/>
</dbReference>
<keyword evidence="7 12" id="KW-1133">Transmembrane helix</keyword>
<protein>
    <submittedName>
        <fullName evidence="15">Aerotaxis sensor receptor protein</fullName>
    </submittedName>
</protein>
<reference evidence="15 16" key="1">
    <citation type="submission" date="2014-04" db="EMBL/GenBank/DDBJ databases">
        <title>Marinobacterium kochiensis sp. nov., isolated from sediment sample collected from Kochi backwaters in Kerala, India.</title>
        <authorList>
            <person name="Singh A."/>
            <person name="Pinnaka A.K."/>
        </authorList>
    </citation>
    <scope>NUCLEOTIDE SEQUENCE [LARGE SCALE GENOMIC DNA]</scope>
    <source>
        <strain evidence="15 16">AK27</strain>
    </source>
</reference>
<keyword evidence="5" id="KW-0997">Cell inner membrane</keyword>
<dbReference type="GO" id="GO:0005886">
    <property type="term" value="C:plasma membrane"/>
    <property type="evidence" value="ECO:0007669"/>
    <property type="project" value="UniProtKB-SubCell"/>
</dbReference>
<sequence length="528" mass="57657">MKVNLPVTDKEVQLPDDINILSTTDLKGQITYVNRSFIDISGFDDEELIGTSHNIVRHPDMPPAAFKQLWTRIKSGRSWMGIVKNRCKNGDFYWVNAYVTPVMEEGNIVEYQSVRTAPASDQVARAQELYTRINSNKPVRRSITGSVSLIERQLLIAALSFFSGMALLGALSDLAPHMILVISAALAGITGLAGVLSVRRMAEVIRWSRTIAEDTLATRIYTGRDDEAAHLRFVITGLQTEAKAIAGRLFDSSEQLKTNADRVAQAVKIGAIGLQQQQSETDQVATAMTEMCACIQEVAEHAQSSAAISLHSHRLACDGHSRVQQARVSTERLAEEVARATGIITELEGSTERINQVMETVNTIAEQTNLLALNAAIEAARAGEFGRGFSVVADEVRTLAMRAQSSTEEVQQTLSQLRDHSLAAVSAMKASKTLAEKTVLEAQEAAQVLLDISSSVDGISDRTSQIASAVEQQSAASEEISRNVTTIRDSSDLFQRESLNTESSAQALAQLSEELRKLSINFWQRRLG</sequence>
<dbReference type="SUPFAM" id="SSF55785">
    <property type="entry name" value="PYP-like sensor domain (PAS domain)"/>
    <property type="match status" value="1"/>
</dbReference>
<evidence type="ECO:0000256" key="2">
    <source>
        <dbReference type="ARBA" id="ARBA00022475"/>
    </source>
</evidence>
<dbReference type="GO" id="GO:0007165">
    <property type="term" value="P:signal transduction"/>
    <property type="evidence" value="ECO:0007669"/>
    <property type="project" value="UniProtKB-KW"/>
</dbReference>
<dbReference type="Gene3D" id="1.10.287.950">
    <property type="entry name" value="Methyl-accepting chemotaxis protein"/>
    <property type="match status" value="1"/>
</dbReference>
<evidence type="ECO:0000256" key="6">
    <source>
        <dbReference type="ARBA" id="ARBA00022692"/>
    </source>
</evidence>
<evidence type="ECO:0000256" key="4">
    <source>
        <dbReference type="ARBA" id="ARBA00022500"/>
    </source>
</evidence>
<dbReference type="GO" id="GO:0004888">
    <property type="term" value="F:transmembrane signaling receptor activity"/>
    <property type="evidence" value="ECO:0007669"/>
    <property type="project" value="InterPro"/>
</dbReference>
<evidence type="ECO:0000256" key="12">
    <source>
        <dbReference type="SAM" id="Phobius"/>
    </source>
</evidence>
<dbReference type="PROSITE" id="PS50112">
    <property type="entry name" value="PAS"/>
    <property type="match status" value="1"/>
</dbReference>
<feature type="domain" description="PAS" evidence="14">
    <location>
        <begin position="25"/>
        <end position="60"/>
    </location>
</feature>
<dbReference type="PROSITE" id="PS50111">
    <property type="entry name" value="CHEMOTAXIS_TRANSDUC_2"/>
    <property type="match status" value="1"/>
</dbReference>
<dbReference type="PRINTS" id="PR00260">
    <property type="entry name" value="CHEMTRNSDUCR"/>
</dbReference>
<organism evidence="15 16">
    <name type="scientific">Marinobacterium lacunae</name>
    <dbReference type="NCBI Taxonomy" id="1232683"/>
    <lineage>
        <taxon>Bacteria</taxon>
        <taxon>Pseudomonadati</taxon>
        <taxon>Pseudomonadota</taxon>
        <taxon>Gammaproteobacteria</taxon>
        <taxon>Oceanospirillales</taxon>
        <taxon>Oceanospirillaceae</taxon>
        <taxon>Marinobacterium</taxon>
    </lineage>
</organism>
<gene>
    <name evidence="15" type="ORF">ADIMK_3090</name>
</gene>
<proteinExistence type="inferred from homology"/>
<dbReference type="eggNOG" id="COG0840">
    <property type="taxonomic scope" value="Bacteria"/>
</dbReference>
<keyword evidence="8 12" id="KW-0472">Membrane</keyword>
<evidence type="ECO:0000256" key="11">
    <source>
        <dbReference type="PROSITE-ProRule" id="PRU00284"/>
    </source>
</evidence>
<evidence type="ECO:0000256" key="8">
    <source>
        <dbReference type="ARBA" id="ARBA00023136"/>
    </source>
</evidence>
<keyword evidence="15" id="KW-0675">Receptor</keyword>
<keyword evidence="3" id="KW-0488">Methylation</keyword>
<evidence type="ECO:0000313" key="15">
    <source>
        <dbReference type="EMBL" id="KEA62618.1"/>
    </source>
</evidence>
<evidence type="ECO:0000256" key="7">
    <source>
        <dbReference type="ARBA" id="ARBA00022989"/>
    </source>
</evidence>
<dbReference type="InterPro" id="IPR004089">
    <property type="entry name" value="MCPsignal_dom"/>
</dbReference>
<keyword evidence="16" id="KW-1185">Reference proteome</keyword>
<evidence type="ECO:0000256" key="5">
    <source>
        <dbReference type="ARBA" id="ARBA00022519"/>
    </source>
</evidence>
<comment type="subcellular location">
    <subcellularLocation>
        <location evidence="1">Cell inner membrane</location>
        <topology evidence="1">Multi-pass membrane protein</topology>
    </subcellularLocation>
</comment>
<dbReference type="NCBIfam" id="TIGR00229">
    <property type="entry name" value="sensory_box"/>
    <property type="match status" value="1"/>
</dbReference>
<feature type="domain" description="Methyl-accepting transducer" evidence="13">
    <location>
        <begin position="252"/>
        <end position="488"/>
    </location>
</feature>
<dbReference type="Pfam" id="PF00015">
    <property type="entry name" value="MCPsignal"/>
    <property type="match status" value="1"/>
</dbReference>
<evidence type="ECO:0000256" key="3">
    <source>
        <dbReference type="ARBA" id="ARBA00022481"/>
    </source>
</evidence>
<dbReference type="STRING" id="1232683.ADIMK_3090"/>
<name>A0A081FVR3_9GAMM</name>
<keyword evidence="9 11" id="KW-0807">Transducer</keyword>
<comment type="caution">
    <text evidence="15">The sequence shown here is derived from an EMBL/GenBank/DDBJ whole genome shotgun (WGS) entry which is preliminary data.</text>
</comment>
<dbReference type="InterPro" id="IPR035965">
    <property type="entry name" value="PAS-like_dom_sf"/>
</dbReference>
<keyword evidence="4" id="KW-0145">Chemotaxis</keyword>
<dbReference type="Pfam" id="PF08447">
    <property type="entry name" value="PAS_3"/>
    <property type="match status" value="1"/>
</dbReference>
<dbReference type="GO" id="GO:0052131">
    <property type="term" value="P:positive aerotaxis"/>
    <property type="evidence" value="ECO:0007669"/>
    <property type="project" value="UniProtKB-ARBA"/>
</dbReference>
<evidence type="ECO:0000313" key="16">
    <source>
        <dbReference type="Proteomes" id="UP000028252"/>
    </source>
</evidence>